<dbReference type="EMBL" id="AZGY01000007">
    <property type="protein sequence ID" value="KZZ96738.1"/>
    <property type="molecule type" value="Genomic_DNA"/>
</dbReference>
<feature type="region of interest" description="Disordered" evidence="2">
    <location>
        <begin position="813"/>
        <end position="910"/>
    </location>
</feature>
<organism evidence="3 4">
    <name type="scientific">Moelleriella libera RCEF 2490</name>
    <dbReference type="NCBI Taxonomy" id="1081109"/>
    <lineage>
        <taxon>Eukaryota</taxon>
        <taxon>Fungi</taxon>
        <taxon>Dikarya</taxon>
        <taxon>Ascomycota</taxon>
        <taxon>Pezizomycotina</taxon>
        <taxon>Sordariomycetes</taxon>
        <taxon>Hypocreomycetidae</taxon>
        <taxon>Hypocreales</taxon>
        <taxon>Clavicipitaceae</taxon>
        <taxon>Moelleriella</taxon>
    </lineage>
</organism>
<evidence type="ECO:0000256" key="1">
    <source>
        <dbReference type="SAM" id="Coils"/>
    </source>
</evidence>
<dbReference type="OrthoDB" id="4848543at2759"/>
<feature type="compositionally biased region" description="Polar residues" evidence="2">
    <location>
        <begin position="148"/>
        <end position="157"/>
    </location>
</feature>
<feature type="region of interest" description="Disordered" evidence="2">
    <location>
        <begin position="238"/>
        <end position="262"/>
    </location>
</feature>
<gene>
    <name evidence="3" type="ORF">AAL_03967</name>
</gene>
<evidence type="ECO:0000256" key="2">
    <source>
        <dbReference type="SAM" id="MobiDB-lite"/>
    </source>
</evidence>
<sequence>MPKNGGLGIEDPAFTWPDASSQRNCPDDIFKCLEEPRVSDPSMSSLRPSFKNSPKEIAKLSENTLQDLGFGMNTGGAALRTVNRSRMFPDRLRPSSASTCGDLEEPHRVTPQKSRRVPDDDYIRDASQPGKLISPSKYKGSSRHRSVSRTSNISIKRSSTEHRCRNPDPERKKVLMHQVARYWNECIGLADEEKEQAKAEIDQLRFDLQQRQTQLHEAQQQLRRERENSQRMEDALKQVEQKNAEQSRETQHLTEELSSVREQLASSKEKAGIIKAKSRAYRAKLNEAILEQQRLFVQAKDFYSSSIQQLREEDEKRDSQHRAVEEALANTGRKREQLKQCLEDMQTNYEEQLRSRNDAIAQLREKIVEQEQTVLAEKRVSDSLRTQLDSKNKTDDTILKELRESIQLFQKSAGLGPLDGTSSQDSSDFGKQSSHEIGKLAYHQESIAAENAVIDKVRQCVQENICAEITPRLEGIMNMQAYTFEVLGHTSYDCGSQLSHISTELTSFKELHENLHEAANERASDTSDSLKSLQAELRTAQDTCMNLGQSLESQIMRALFRKDQDRNSWMQDMTEKLILRDNRVDELRESLTKTSQMVLKSFDQMHKSLATRLDAERIFRHMMNELRDIFEKQSSFSRSKAEMDLERTHGTLADLANRIGVMDDQLKDIAKYVSNPVASKEQSRLAEELALSLRNKIARLEAEAKATVALRGRWQSDIEVVDAMKSKLKHVADLMHDPDNHNFGLEESSRLLRVVESCSRFMHEEHEWIQEQLQGPALCTEVITAKRDPACLSTAMLVPKGQDDMGFVDGEVLGEETQDDDGKTTRMARTEAKRDGPNDCGMKRVQVRSPAESESPFIAPSVEQEQRRRRDPSNLRPILKSSHPSPPEENDGPPAKGTETETELGPIQGHRQLSAVIRTSRITSQRIIDEISSGFITERTDDNVFDLPTAANFKIFSKPSDKHAEQKRNITAIGSEDNPEVKRVRIMDREAEDDVGLSLRL</sequence>
<dbReference type="STRING" id="1081109.A0A168CL50"/>
<feature type="compositionally biased region" description="Basic and acidic residues" evidence="2">
    <location>
        <begin position="238"/>
        <end position="259"/>
    </location>
</feature>
<dbReference type="AlphaFoldDB" id="A0A168CL50"/>
<feature type="region of interest" description="Disordered" evidence="2">
    <location>
        <begin position="413"/>
        <end position="433"/>
    </location>
</feature>
<feature type="coiled-coil region" evidence="1">
    <location>
        <begin position="328"/>
        <end position="380"/>
    </location>
</feature>
<evidence type="ECO:0000313" key="4">
    <source>
        <dbReference type="Proteomes" id="UP000078544"/>
    </source>
</evidence>
<keyword evidence="4" id="KW-1185">Reference proteome</keyword>
<name>A0A168CL50_9HYPO</name>
<feature type="coiled-coil region" evidence="1">
    <location>
        <begin position="516"/>
        <end position="550"/>
    </location>
</feature>
<reference evidence="3 4" key="1">
    <citation type="journal article" date="2016" name="Genome Biol. Evol.">
        <title>Divergent and convergent evolution of fungal pathogenicity.</title>
        <authorList>
            <person name="Shang Y."/>
            <person name="Xiao G."/>
            <person name="Zheng P."/>
            <person name="Cen K."/>
            <person name="Zhan S."/>
            <person name="Wang C."/>
        </authorList>
    </citation>
    <scope>NUCLEOTIDE SEQUENCE [LARGE SCALE GENOMIC DNA]</scope>
    <source>
        <strain evidence="3 4">RCEF 2490</strain>
    </source>
</reference>
<dbReference type="Proteomes" id="UP000078544">
    <property type="component" value="Unassembled WGS sequence"/>
</dbReference>
<feature type="region of interest" description="Disordered" evidence="2">
    <location>
        <begin position="86"/>
        <end position="170"/>
    </location>
</feature>
<feature type="compositionally biased region" description="Basic and acidic residues" evidence="2">
    <location>
        <begin position="820"/>
        <end position="837"/>
    </location>
</feature>
<keyword evidence="1" id="KW-0175">Coiled coil</keyword>
<protein>
    <submittedName>
        <fullName evidence="3">Uncharacterized protein</fullName>
    </submittedName>
</protein>
<feature type="compositionally biased region" description="Basic and acidic residues" evidence="2">
    <location>
        <begin position="864"/>
        <end position="873"/>
    </location>
</feature>
<feature type="region of interest" description="Disordered" evidence="2">
    <location>
        <begin position="1"/>
        <end position="24"/>
    </location>
</feature>
<accession>A0A168CL50</accession>
<feature type="compositionally biased region" description="Basic and acidic residues" evidence="2">
    <location>
        <begin position="158"/>
        <end position="170"/>
    </location>
</feature>
<proteinExistence type="predicted"/>
<comment type="caution">
    <text evidence="3">The sequence shown here is derived from an EMBL/GenBank/DDBJ whole genome shotgun (WGS) entry which is preliminary data.</text>
</comment>
<feature type="compositionally biased region" description="Polar residues" evidence="2">
    <location>
        <begin position="420"/>
        <end position="432"/>
    </location>
</feature>
<evidence type="ECO:0000313" key="3">
    <source>
        <dbReference type="EMBL" id="KZZ96738.1"/>
    </source>
</evidence>